<sequence length="345" mass="38000">MTLNSRPGKNSNPVAENFQVEEVNLPDNINKGQGQVRTPYLSVDPYMRCRMKEDTGADYMKPWQLSQGVDGRSIGIIEESKHTNFTKGNFVTSFCWPWQTKVILDRNSIEKMIYNVDPQLVNGHVSYFLGAIDLSGLTSFTGIQEKGHVTAGANQTMVVSRAAGACGSLAGQVNFLWACSRVVGICGTYKKCLLLTSELGFDDAINYKNGNVAEQLRELCPAGVDVYFGNVGGDISDAVISQMNQNRHIILCGQISQYKKDVLYPPLPPAVEAILKKTSRSVERFLLLNYKDKFESGTLQLSQWFKEGKLKIKETMINGLENMGAALQSVMTGGNIGKQSVCNSE</sequence>
<evidence type="ECO:0000256" key="2">
    <source>
        <dbReference type="ARBA" id="ARBA00010460"/>
    </source>
</evidence>
<feature type="domain" description="Oxidoreductase N-terminal" evidence="13">
    <location>
        <begin position="3"/>
        <end position="111"/>
    </location>
</feature>
<evidence type="ECO:0000256" key="1">
    <source>
        <dbReference type="ARBA" id="ARBA00004496"/>
    </source>
</evidence>
<organism evidence="14 15">
    <name type="scientific">Pteropus vampyrus</name>
    <name type="common">Large flying fox</name>
    <dbReference type="NCBI Taxonomy" id="132908"/>
    <lineage>
        <taxon>Eukaryota</taxon>
        <taxon>Metazoa</taxon>
        <taxon>Chordata</taxon>
        <taxon>Craniata</taxon>
        <taxon>Vertebrata</taxon>
        <taxon>Euteleostomi</taxon>
        <taxon>Mammalia</taxon>
        <taxon>Eutheria</taxon>
        <taxon>Laurasiatheria</taxon>
        <taxon>Chiroptera</taxon>
        <taxon>Yinpterochiroptera</taxon>
        <taxon>Pteropodoidea</taxon>
        <taxon>Pteropodidae</taxon>
        <taxon>Pteropodinae</taxon>
        <taxon>Pteropus</taxon>
    </lineage>
</organism>
<comment type="similarity">
    <text evidence="2">Belongs to the NADP-dependent oxidoreductase L4BD family.</text>
</comment>
<dbReference type="PANTHER" id="PTHR43205:SF5">
    <property type="entry name" value="PROSTAGLANDIN REDUCTASE 2"/>
    <property type="match status" value="1"/>
</dbReference>
<evidence type="ECO:0000256" key="3">
    <source>
        <dbReference type="ARBA" id="ARBA00011245"/>
    </source>
</evidence>
<dbReference type="Pfam" id="PF16884">
    <property type="entry name" value="ADH_N_2"/>
    <property type="match status" value="1"/>
</dbReference>
<evidence type="ECO:0000259" key="13">
    <source>
        <dbReference type="Pfam" id="PF16884"/>
    </source>
</evidence>
<comment type="catalytic activity">
    <reaction evidence="12">
        <text>13,14-dihydro-15-oxo-prostaglandin E1 + NADP(+) = 15-oxoprostaglandin E1 + NADPH + H(+)</text>
        <dbReference type="Rhea" id="RHEA:50584"/>
        <dbReference type="ChEBI" id="CHEBI:15378"/>
        <dbReference type="ChEBI" id="CHEBI:57401"/>
        <dbReference type="ChEBI" id="CHEBI:57783"/>
        <dbReference type="ChEBI" id="CHEBI:58349"/>
        <dbReference type="ChEBI" id="CHEBI:133408"/>
    </reaction>
    <physiologicalReaction direction="right-to-left" evidence="12">
        <dbReference type="Rhea" id="RHEA:50586"/>
    </physiologicalReaction>
</comment>
<reference evidence="15" key="1">
    <citation type="submission" date="2025-08" db="UniProtKB">
        <authorList>
            <consortium name="RefSeq"/>
        </authorList>
    </citation>
    <scope>IDENTIFICATION</scope>
    <source>
        <tissue evidence="15">Kidney</tissue>
    </source>
</reference>
<dbReference type="GO" id="GO:0005737">
    <property type="term" value="C:cytoplasm"/>
    <property type="evidence" value="ECO:0007669"/>
    <property type="project" value="UniProtKB-SubCell"/>
</dbReference>
<dbReference type="PANTHER" id="PTHR43205">
    <property type="entry name" value="PROSTAGLANDIN REDUCTASE"/>
    <property type="match status" value="1"/>
</dbReference>
<evidence type="ECO:0000256" key="9">
    <source>
        <dbReference type="ARBA" id="ARBA00033119"/>
    </source>
</evidence>
<dbReference type="Pfam" id="PF13602">
    <property type="entry name" value="ADH_zinc_N_2"/>
    <property type="match status" value="1"/>
</dbReference>
<evidence type="ECO:0000313" key="15">
    <source>
        <dbReference type="RefSeq" id="XP_011369193.1"/>
    </source>
</evidence>
<evidence type="ECO:0000256" key="11">
    <source>
        <dbReference type="ARBA" id="ARBA00048290"/>
    </source>
</evidence>
<dbReference type="GO" id="GO:0047522">
    <property type="term" value="F:15-oxoprostaglandin 13-reductase [NAD(P)+] activity"/>
    <property type="evidence" value="ECO:0007669"/>
    <property type="project" value="UniProtKB-EC"/>
</dbReference>
<dbReference type="SUPFAM" id="SSF51735">
    <property type="entry name" value="NAD(P)-binding Rossmann-fold domains"/>
    <property type="match status" value="1"/>
</dbReference>
<dbReference type="GO" id="GO:0006693">
    <property type="term" value="P:prostaglandin metabolic process"/>
    <property type="evidence" value="ECO:0007669"/>
    <property type="project" value="InterPro"/>
</dbReference>
<dbReference type="InterPro" id="IPR045010">
    <property type="entry name" value="MDR_fam"/>
</dbReference>
<evidence type="ECO:0000256" key="7">
    <source>
        <dbReference type="ARBA" id="ARBA00023002"/>
    </source>
</evidence>
<gene>
    <name evidence="15" type="primary">PTGR2</name>
</gene>
<comment type="catalytic activity">
    <reaction evidence="11">
        <text>13,14-dihydro-15-oxo-PGF2alpha + NADP(+) = 15-oxoprostaglandin F2alpha + NADPH + H(+)</text>
        <dbReference type="Rhea" id="RHEA:50588"/>
        <dbReference type="ChEBI" id="CHEBI:15378"/>
        <dbReference type="ChEBI" id="CHEBI:57783"/>
        <dbReference type="ChEBI" id="CHEBI:58349"/>
        <dbReference type="ChEBI" id="CHEBI:133374"/>
        <dbReference type="ChEBI" id="CHEBI:133409"/>
    </reaction>
    <physiologicalReaction direction="right-to-left" evidence="11">
        <dbReference type="Rhea" id="RHEA:50590"/>
    </physiologicalReaction>
</comment>
<keyword evidence="6" id="KW-0521">NADP</keyword>
<dbReference type="InterPro" id="IPR037399">
    <property type="entry name" value="PTGR2"/>
</dbReference>
<dbReference type="InterPro" id="IPR041694">
    <property type="entry name" value="ADH_N_2"/>
</dbReference>
<keyword evidence="14" id="KW-1185">Reference proteome</keyword>
<dbReference type="OrthoDB" id="809632at2759"/>
<keyword evidence="5" id="KW-0963">Cytoplasm</keyword>
<name>A0A6P3QSL5_PTEVA</name>
<dbReference type="RefSeq" id="XP_011369193.1">
    <property type="nucleotide sequence ID" value="XM_011370891.2"/>
</dbReference>
<dbReference type="AlphaFoldDB" id="A0A6P3QSL5"/>
<evidence type="ECO:0000256" key="6">
    <source>
        <dbReference type="ARBA" id="ARBA00022857"/>
    </source>
</evidence>
<evidence type="ECO:0000256" key="4">
    <source>
        <dbReference type="ARBA" id="ARBA00011981"/>
    </source>
</evidence>
<comment type="catalytic activity">
    <reaction evidence="10">
        <text>13,14-dihydro-15-oxo-prostaglandin F1alpha + NADP(+) = 15-oxoprostaglandin F1alpha + NADPH + H(+)</text>
        <dbReference type="Rhea" id="RHEA:50592"/>
        <dbReference type="ChEBI" id="CHEBI:15378"/>
        <dbReference type="ChEBI" id="CHEBI:57783"/>
        <dbReference type="ChEBI" id="CHEBI:58349"/>
        <dbReference type="ChEBI" id="CHEBI:79072"/>
        <dbReference type="ChEBI" id="CHEBI:133411"/>
    </reaction>
    <physiologicalReaction direction="right-to-left" evidence="10">
        <dbReference type="Rhea" id="RHEA:50594"/>
    </physiologicalReaction>
</comment>
<evidence type="ECO:0000256" key="12">
    <source>
        <dbReference type="ARBA" id="ARBA00049070"/>
    </source>
</evidence>
<dbReference type="EC" id="1.3.1.48" evidence="4"/>
<evidence type="ECO:0000313" key="14">
    <source>
        <dbReference type="Proteomes" id="UP000515202"/>
    </source>
</evidence>
<accession>A0A6P3QSL5</accession>
<evidence type="ECO:0000256" key="5">
    <source>
        <dbReference type="ARBA" id="ARBA00022490"/>
    </source>
</evidence>
<protein>
    <recommendedName>
        <fullName evidence="9">15-oxoprostaglandin 13-reductase</fullName>
        <ecNumber evidence="4">1.3.1.48</ecNumber>
    </recommendedName>
    <alternativeName>
        <fullName evidence="9">15-oxoprostaglandin 13-reductase</fullName>
    </alternativeName>
</protein>
<dbReference type="Gene3D" id="3.90.180.10">
    <property type="entry name" value="Medium-chain alcohol dehydrogenases, catalytic domain"/>
    <property type="match status" value="1"/>
</dbReference>
<comment type="subcellular location">
    <subcellularLocation>
        <location evidence="1">Cytoplasm</location>
    </subcellularLocation>
</comment>
<dbReference type="KEGG" id="pvp:105299243"/>
<evidence type="ECO:0000256" key="10">
    <source>
        <dbReference type="ARBA" id="ARBA00047878"/>
    </source>
</evidence>
<dbReference type="Gene3D" id="3.40.50.720">
    <property type="entry name" value="NAD(P)-binding Rossmann-like Domain"/>
    <property type="match status" value="1"/>
</dbReference>
<dbReference type="CTD" id="145482"/>
<comment type="subunit">
    <text evidence="3">Monomer.</text>
</comment>
<dbReference type="FunFam" id="3.40.50.720:FF:000121">
    <property type="entry name" value="Prostaglandin reductase 2"/>
    <property type="match status" value="1"/>
</dbReference>
<dbReference type="CDD" id="cd08293">
    <property type="entry name" value="PTGR2"/>
    <property type="match status" value="1"/>
</dbReference>
<dbReference type="GeneID" id="105299243"/>
<dbReference type="Proteomes" id="UP000515202">
    <property type="component" value="Unplaced"/>
</dbReference>
<proteinExistence type="inferred from homology"/>
<dbReference type="InterPro" id="IPR036291">
    <property type="entry name" value="NAD(P)-bd_dom_sf"/>
</dbReference>
<dbReference type="SUPFAM" id="SSF50129">
    <property type="entry name" value="GroES-like"/>
    <property type="match status" value="1"/>
</dbReference>
<keyword evidence="8" id="KW-0443">Lipid metabolism</keyword>
<evidence type="ECO:0000256" key="8">
    <source>
        <dbReference type="ARBA" id="ARBA00023098"/>
    </source>
</evidence>
<keyword evidence="7" id="KW-0560">Oxidoreductase</keyword>
<dbReference type="InterPro" id="IPR011032">
    <property type="entry name" value="GroES-like_sf"/>
</dbReference>